<comment type="caution">
    <text evidence="1">The sequence shown here is derived from an EMBL/GenBank/DDBJ whole genome shotgun (WGS) entry which is preliminary data.</text>
</comment>
<gene>
    <name evidence="1" type="ORF">BI308_12390</name>
</gene>
<dbReference type="STRING" id="1925591.BI308_12390"/>
<dbReference type="AlphaFoldDB" id="A0A1L9QRL5"/>
<evidence type="ECO:0000313" key="2">
    <source>
        <dbReference type="Proteomes" id="UP000183940"/>
    </source>
</evidence>
<protein>
    <recommendedName>
        <fullName evidence="3">PIN domain-containing protein</fullName>
    </recommendedName>
</protein>
<name>A0A1L9QRL5_9CYAN</name>
<dbReference type="CDD" id="cd09871">
    <property type="entry name" value="PIN_MtVapC28-VapC30-like"/>
    <property type="match status" value="1"/>
</dbReference>
<dbReference type="Gene3D" id="3.40.50.1010">
    <property type="entry name" value="5'-nuclease"/>
    <property type="match status" value="1"/>
</dbReference>
<organism evidence="1 2">
    <name type="scientific">Roseofilum reptotaenium AO1-A</name>
    <dbReference type="NCBI Taxonomy" id="1925591"/>
    <lineage>
        <taxon>Bacteria</taxon>
        <taxon>Bacillati</taxon>
        <taxon>Cyanobacteriota</taxon>
        <taxon>Cyanophyceae</taxon>
        <taxon>Desertifilales</taxon>
        <taxon>Desertifilaceae</taxon>
        <taxon>Roseofilum</taxon>
    </lineage>
</organism>
<keyword evidence="2" id="KW-1185">Reference proteome</keyword>
<evidence type="ECO:0008006" key="3">
    <source>
        <dbReference type="Google" id="ProtNLM"/>
    </source>
</evidence>
<accession>A0A1L9QRL5</accession>
<dbReference type="EMBL" id="MLAW01000019">
    <property type="protein sequence ID" value="OJJ25276.1"/>
    <property type="molecule type" value="Genomic_DNA"/>
</dbReference>
<sequence>MVIDPSAILAIMYAEPEESTFLDLIASNEICLLSAPGYVELSIVLGTRYGEEGREYLDRLLQELKCDRTT</sequence>
<reference evidence="1" key="1">
    <citation type="submission" date="2016-10" db="EMBL/GenBank/DDBJ databases">
        <title>CRISPR-Cas defence system in Roseofilum reptotaenium: evidence of a bacteriophage-cyanobacterium arms race in the coral black band disease.</title>
        <authorList>
            <person name="Buerger P."/>
            <person name="Wood-Charlson E.M."/>
            <person name="Weynberg K.D."/>
            <person name="Willis B."/>
            <person name="Van Oppen M.J."/>
        </authorList>
    </citation>
    <scope>NUCLEOTIDE SEQUENCE [LARGE SCALE GENOMIC DNA]</scope>
    <source>
        <strain evidence="1">AO1-A</strain>
    </source>
</reference>
<evidence type="ECO:0000313" key="1">
    <source>
        <dbReference type="EMBL" id="OJJ25276.1"/>
    </source>
</evidence>
<proteinExistence type="predicted"/>
<dbReference type="Proteomes" id="UP000183940">
    <property type="component" value="Unassembled WGS sequence"/>
</dbReference>